<reference evidence="1 2" key="1">
    <citation type="journal article" date="2019" name="Syst. Appl. Microbiol.">
        <title>Polyphasic characterization of two novel Lactobacillus spp. isolated from blown salami packages: Description of Lactobacillus halodurans sp. nov. and Lactobacillus salsicarnum sp. nov.</title>
        <authorList>
            <person name="Schuster J.A."/>
            <person name="Klingl A."/>
            <person name="Vogel R.F."/>
            <person name="Ehrmann M.A."/>
        </authorList>
    </citation>
    <scope>NUCLEOTIDE SEQUENCE [LARGE SCALE GENOMIC DNA]</scope>
    <source>
        <strain evidence="1 2">TMW 1.2118</strain>
    </source>
</reference>
<gene>
    <name evidence="1" type="ORF">FHL02_03980</name>
</gene>
<name>A0A5P0ZGJ5_9LACO</name>
<sequence length="605" mass="67265">MKPQLFKDINTHMTVGRISDAYGQSVHEVLNGEYTYTFSVNKESKFYNLIKPEMFVEVATTATDTDYFYVTKIQTKNPGVRTFTCNHYTMQINNNYVRGEVLTNGRNAKDIISDMVSKLDFPSQRFNYHTDINDNAGATDVSYLNQNPGTILVGDTNSLASIFNARLVRHDTTLTLTSLKTGNSIDLRKGKNISGVDITSDISKLTTSIVGWYTVKDVAGTTDQNEHVDKNHRQYSQEINSKYKGNYQLPHRMYIDYSSRVDNIPDLVDLVQNYFNENPGIDLPTYTISIDSTGSNSKRVQVANIGDTARIYDPDYDLSTEQLISERTFDPDLMINTSLKAGTVQQTIFRYLDKRIKDASQKADDNKAQTDSDIADTKDDMNKIFDETSEKIDDVNELGQQQKKMLEDYQAAVTTKVNNAQRDISNFMNSGGNNKIRWIPTLAEATQMEITTPYGYLLIDDHGIGFHKNNGTVITGMSSDGRFYADTISTKSLDSITLNSATINGGQINGVNIGSVGSIYTKKDYNGHQTVINSTYGISTHELNMGNDHGNINNVGTLSMTSNGGADELQHGIINFVSAGVIRANIHFGNGHLVANKDGKDYIIA</sequence>
<dbReference type="Proteomes" id="UP000380386">
    <property type="component" value="Unassembled WGS sequence"/>
</dbReference>
<accession>A0A5P0ZGJ5</accession>
<evidence type="ECO:0008006" key="3">
    <source>
        <dbReference type="Google" id="ProtNLM"/>
    </source>
</evidence>
<dbReference type="AlphaFoldDB" id="A0A5P0ZGJ5"/>
<evidence type="ECO:0000313" key="1">
    <source>
        <dbReference type="EMBL" id="MQS52176.1"/>
    </source>
</evidence>
<dbReference type="RefSeq" id="WP_153382572.1">
    <property type="nucleotide sequence ID" value="NZ_VDFM01000003.1"/>
</dbReference>
<protein>
    <recommendedName>
        <fullName evidence="3">Prophage tail endopeptidase domain-containing protein</fullName>
    </recommendedName>
</protein>
<dbReference type="OrthoDB" id="4387735at2"/>
<proteinExistence type="predicted"/>
<comment type="caution">
    <text evidence="1">The sequence shown here is derived from an EMBL/GenBank/DDBJ whole genome shotgun (WGS) entry which is preliminary data.</text>
</comment>
<dbReference type="EMBL" id="VDFM01000003">
    <property type="protein sequence ID" value="MQS52176.1"/>
    <property type="molecule type" value="Genomic_DNA"/>
</dbReference>
<organism evidence="1 2">
    <name type="scientific">Companilactobacillus mishanensis</name>
    <dbReference type="NCBI Taxonomy" id="2486008"/>
    <lineage>
        <taxon>Bacteria</taxon>
        <taxon>Bacillati</taxon>
        <taxon>Bacillota</taxon>
        <taxon>Bacilli</taxon>
        <taxon>Lactobacillales</taxon>
        <taxon>Lactobacillaceae</taxon>
        <taxon>Companilactobacillus</taxon>
    </lineage>
</organism>
<evidence type="ECO:0000313" key="2">
    <source>
        <dbReference type="Proteomes" id="UP000380386"/>
    </source>
</evidence>